<dbReference type="Pfam" id="PF00621">
    <property type="entry name" value="RhoGEF"/>
    <property type="match status" value="1"/>
</dbReference>
<dbReference type="InterPro" id="IPR036390">
    <property type="entry name" value="WH_DNA-bd_sf"/>
</dbReference>
<dbReference type="GO" id="GO:0005886">
    <property type="term" value="C:plasma membrane"/>
    <property type="evidence" value="ECO:0007669"/>
    <property type="project" value="TreeGrafter"/>
</dbReference>
<evidence type="ECO:0000313" key="6">
    <source>
        <dbReference type="EnsemblMetazoa" id="XP_019849793.1"/>
    </source>
</evidence>
<dbReference type="PROSITE" id="PS50186">
    <property type="entry name" value="DEP"/>
    <property type="match status" value="2"/>
</dbReference>
<dbReference type="SUPFAM" id="SSF50729">
    <property type="entry name" value="PH domain-like"/>
    <property type="match status" value="1"/>
</dbReference>
<dbReference type="InterPro" id="IPR011993">
    <property type="entry name" value="PH-like_dom_sf"/>
</dbReference>
<dbReference type="CDD" id="cd01224">
    <property type="entry name" value="PH_Collybistin_ASEF"/>
    <property type="match status" value="1"/>
</dbReference>
<dbReference type="CDD" id="cd00160">
    <property type="entry name" value="RhoGEF"/>
    <property type="match status" value="1"/>
</dbReference>
<dbReference type="Gene3D" id="2.30.29.30">
    <property type="entry name" value="Pleckstrin-homology domain (PH domain)/Phosphotyrosine-binding domain (PTB)"/>
    <property type="match status" value="1"/>
</dbReference>
<evidence type="ECO:0000259" key="4">
    <source>
        <dbReference type="PROSITE" id="PS50106"/>
    </source>
</evidence>
<dbReference type="InterPro" id="IPR051832">
    <property type="entry name" value="mTOR-Rac_regulators"/>
</dbReference>
<dbReference type="SMART" id="SM00228">
    <property type="entry name" value="PDZ"/>
    <property type="match status" value="2"/>
</dbReference>
<dbReference type="SMART" id="SM00049">
    <property type="entry name" value="DEP"/>
    <property type="match status" value="2"/>
</dbReference>
<dbReference type="GO" id="GO:0023051">
    <property type="term" value="P:regulation of signaling"/>
    <property type="evidence" value="ECO:0007669"/>
    <property type="project" value="TreeGrafter"/>
</dbReference>
<feature type="domain" description="DEP" evidence="5">
    <location>
        <begin position="475"/>
        <end position="544"/>
    </location>
</feature>
<feature type="region of interest" description="Disordered" evidence="1">
    <location>
        <begin position="944"/>
        <end position="983"/>
    </location>
</feature>
<dbReference type="SMART" id="SM00233">
    <property type="entry name" value="PH"/>
    <property type="match status" value="1"/>
</dbReference>
<dbReference type="RefSeq" id="XP_019849793.1">
    <property type="nucleotide sequence ID" value="XM_019994234.1"/>
</dbReference>
<dbReference type="SUPFAM" id="SSF50156">
    <property type="entry name" value="PDZ domain-like"/>
    <property type="match status" value="2"/>
</dbReference>
<dbReference type="Proteomes" id="UP000007879">
    <property type="component" value="Unassembled WGS sequence"/>
</dbReference>
<protein>
    <submittedName>
        <fullName evidence="6">Uncharacterized protein</fullName>
    </submittedName>
</protein>
<dbReference type="SUPFAM" id="SSF48065">
    <property type="entry name" value="DBL homology domain (DH-domain)"/>
    <property type="match status" value="1"/>
</dbReference>
<sequence>MDETTKRFRLHVIKEIHQTEHDYTSSLEFTVDHILTKMKQLSTQNPSITEEVIEKLFCNIEEILAAHKALLVDLDKEMIPSASPDAQISSCYVKHHESFQAYRAYGENNEQSQKTLYQLEDVPSLKAFFVGAMLLGGVNEASISSYLFKPIQRICKYPLLFKELLKYTPESHKDYEDTVKALGNMRILCSVINEAKRRVERLEAIAEWQETIEGWEGSPVVDTCSELVKEGSLIKISAGNMQERVFFLYDGLLVYCKRAASFSLRTKAEKTLIFKGRIPVANIEVENIEDGSADCHTYGYTVKNGWKMRNLAKNKWFVLIAKTHSEKQEWIEAVRTLKDRIRNVAAGIARDTRLLMLDKGRKLHELIHNNSKILYDHRYRLRSYPHSFSGCDFTRWLVKIGEAGDEKEGVRLGQALLENGIIHHVGDKHQFKNSPFVYIFRYDDDTFQASDDTLDILAKGLRVYVCLHSLHRSPLRDHRSGLRSIKQSISGQTLVDWLMDEKFVESRKEGVALCTHLMATGLIKHATDDQKFKDSNGIYYQFVPDAVSDQPLHTDFMPIVTFTCQTIMVPYSSEFKDYGIKFSNGPAPIKIAEVTPTGPADGLGISPGQEVLCLGGQWLSSSNDSSSCECLVEGSHDSEIPLELVVSREASEVFDLKLKDGESLGLQLKGNQPVFVNRVDKGSLSATAGLTPGCCILRINNENVITQNHDTVVSHIKKAKENKDPSISLKIGIPFTGHVTKYQYESTGDMPLEVLRQITESPYVYSIPAQLFKVYENEARTRASLLQSRKSASSKLENYVTELQIQADNYKKAHAALSSPRYPSYRPCGAHLSPFLEGCPINLHSIMMEVGSGTRNHTSSPDPEGSICSSQDGLDTNIPITKHFTHTMAYPSLMNRTHSAKDIDVLERCQSVRELLAILNGSYLDLIRDCELLQRLAVASAETPSGDRKDMLGGFSPTTLPRRIRKESSPQFPRAASPSVSTREPFTRERNFSFASPNAVLQVVLDGVAAKIMSFKELFENPKFLEEMEKASQNLKGQSVKEDVKGWNTKFTKYSNELAELDTTIDAVRSFAGTMESDIKLIKKDIQFYLEAALGLNDDVEVTYSWDRLFSQCLTAVTTGFAHQLIAAANSHVNTCSEYIKSPVDASQQWLDQIIAKGVVVCFQCLLLPSVVS</sequence>
<dbReference type="GO" id="GO:0005085">
    <property type="term" value="F:guanyl-nucleotide exchange factor activity"/>
    <property type="evidence" value="ECO:0007669"/>
    <property type="project" value="InterPro"/>
</dbReference>
<dbReference type="PANTHER" id="PTHR22829">
    <property type="entry name" value="DEP DOMAIN PROTEIN"/>
    <property type="match status" value="1"/>
</dbReference>
<dbReference type="InterPro" id="IPR036388">
    <property type="entry name" value="WH-like_DNA-bd_sf"/>
</dbReference>
<evidence type="ECO:0000313" key="7">
    <source>
        <dbReference type="Proteomes" id="UP000007879"/>
    </source>
</evidence>
<proteinExistence type="predicted"/>
<dbReference type="PROSITE" id="PS50010">
    <property type="entry name" value="DH_2"/>
    <property type="match status" value="1"/>
</dbReference>
<feature type="domain" description="PDZ" evidence="4">
    <location>
        <begin position="652"/>
        <end position="719"/>
    </location>
</feature>
<evidence type="ECO:0000256" key="1">
    <source>
        <dbReference type="SAM" id="MobiDB-lite"/>
    </source>
</evidence>
<reference evidence="7" key="1">
    <citation type="journal article" date="2010" name="Nature">
        <title>The Amphimedon queenslandica genome and the evolution of animal complexity.</title>
        <authorList>
            <person name="Srivastava M."/>
            <person name="Simakov O."/>
            <person name="Chapman J."/>
            <person name="Fahey B."/>
            <person name="Gauthier M.E."/>
            <person name="Mitros T."/>
            <person name="Richards G.S."/>
            <person name="Conaco C."/>
            <person name="Dacre M."/>
            <person name="Hellsten U."/>
            <person name="Larroux C."/>
            <person name="Putnam N.H."/>
            <person name="Stanke M."/>
            <person name="Adamska M."/>
            <person name="Darling A."/>
            <person name="Degnan S.M."/>
            <person name="Oakley T.H."/>
            <person name="Plachetzki D.C."/>
            <person name="Zhai Y."/>
            <person name="Adamski M."/>
            <person name="Calcino A."/>
            <person name="Cummins S.F."/>
            <person name="Goodstein D.M."/>
            <person name="Harris C."/>
            <person name="Jackson D.J."/>
            <person name="Leys S.P."/>
            <person name="Shu S."/>
            <person name="Woodcroft B.J."/>
            <person name="Vervoort M."/>
            <person name="Kosik K.S."/>
            <person name="Manning G."/>
            <person name="Degnan B.M."/>
            <person name="Rokhsar D.S."/>
        </authorList>
    </citation>
    <scope>NUCLEOTIDE SEQUENCE [LARGE SCALE GENOMIC DNA]</scope>
</reference>
<dbReference type="GO" id="GO:0007186">
    <property type="term" value="P:G protein-coupled receptor signaling pathway"/>
    <property type="evidence" value="ECO:0007669"/>
    <property type="project" value="TreeGrafter"/>
</dbReference>
<evidence type="ECO:0000259" key="2">
    <source>
        <dbReference type="PROSITE" id="PS50003"/>
    </source>
</evidence>
<feature type="domain" description="PH" evidence="2">
    <location>
        <begin position="226"/>
        <end position="339"/>
    </location>
</feature>
<dbReference type="GeneID" id="100639648"/>
<reference evidence="6" key="2">
    <citation type="submission" date="2024-06" db="UniProtKB">
        <authorList>
            <consortium name="EnsemblMetazoa"/>
        </authorList>
    </citation>
    <scope>IDENTIFICATION</scope>
</reference>
<evidence type="ECO:0000259" key="5">
    <source>
        <dbReference type="PROSITE" id="PS50186"/>
    </source>
</evidence>
<organism evidence="6 7">
    <name type="scientific">Amphimedon queenslandica</name>
    <name type="common">Sponge</name>
    <dbReference type="NCBI Taxonomy" id="400682"/>
    <lineage>
        <taxon>Eukaryota</taxon>
        <taxon>Metazoa</taxon>
        <taxon>Porifera</taxon>
        <taxon>Demospongiae</taxon>
        <taxon>Heteroscleromorpha</taxon>
        <taxon>Haplosclerida</taxon>
        <taxon>Niphatidae</taxon>
        <taxon>Amphimedon</taxon>
    </lineage>
</organism>
<dbReference type="GO" id="GO:0035556">
    <property type="term" value="P:intracellular signal transduction"/>
    <property type="evidence" value="ECO:0007669"/>
    <property type="project" value="InterPro"/>
</dbReference>
<dbReference type="GO" id="GO:0005096">
    <property type="term" value="F:GTPase activator activity"/>
    <property type="evidence" value="ECO:0007669"/>
    <property type="project" value="TreeGrafter"/>
</dbReference>
<dbReference type="Pfam" id="PF22697">
    <property type="entry name" value="SOS1_NGEF_PH"/>
    <property type="match status" value="1"/>
</dbReference>
<dbReference type="InterPro" id="IPR036034">
    <property type="entry name" value="PDZ_sf"/>
</dbReference>
<dbReference type="InterPro" id="IPR001478">
    <property type="entry name" value="PDZ"/>
</dbReference>
<feature type="domain" description="DEP" evidence="5">
    <location>
        <begin position="367"/>
        <end position="442"/>
    </location>
</feature>
<evidence type="ECO:0000259" key="3">
    <source>
        <dbReference type="PROSITE" id="PS50010"/>
    </source>
</evidence>
<dbReference type="PROSITE" id="PS50106">
    <property type="entry name" value="PDZ"/>
    <property type="match status" value="1"/>
</dbReference>
<dbReference type="CDD" id="cd04371">
    <property type="entry name" value="DEP"/>
    <property type="match status" value="1"/>
</dbReference>
<dbReference type="SMART" id="SM00325">
    <property type="entry name" value="RhoGEF"/>
    <property type="match status" value="1"/>
</dbReference>
<dbReference type="SUPFAM" id="SSF46785">
    <property type="entry name" value="Winged helix' DNA-binding domain"/>
    <property type="match status" value="2"/>
</dbReference>
<dbReference type="KEGG" id="aqu:100639648"/>
<dbReference type="PANTHER" id="PTHR22829:SF30">
    <property type="entry name" value="PHOSPHATIDYLINOSITOL 3,4,5-TRISPHOSPHATE-DEPENDENT RAC EXCHANGER 2 PROTEIN-LIKE"/>
    <property type="match status" value="1"/>
</dbReference>
<name>A0AAN0IZB8_AMPQE</name>
<dbReference type="PROSITE" id="PS50003">
    <property type="entry name" value="PH_DOMAIN"/>
    <property type="match status" value="1"/>
</dbReference>
<keyword evidence="7" id="KW-1185">Reference proteome</keyword>
<dbReference type="Gene3D" id="2.30.42.10">
    <property type="match status" value="1"/>
</dbReference>
<dbReference type="InterPro" id="IPR000219">
    <property type="entry name" value="DH_dom"/>
</dbReference>
<dbReference type="Pfam" id="PF00595">
    <property type="entry name" value="PDZ"/>
    <property type="match status" value="1"/>
</dbReference>
<dbReference type="InterPro" id="IPR000591">
    <property type="entry name" value="DEP_dom"/>
</dbReference>
<dbReference type="Gene3D" id="1.10.10.10">
    <property type="entry name" value="Winged helix-like DNA-binding domain superfamily/Winged helix DNA-binding domain"/>
    <property type="match status" value="2"/>
</dbReference>
<dbReference type="InterPro" id="IPR055251">
    <property type="entry name" value="SOS1_NGEF_PH"/>
</dbReference>
<feature type="domain" description="DH" evidence="3">
    <location>
        <begin position="8"/>
        <end position="195"/>
    </location>
</feature>
<accession>A0AAN0IZB8</accession>
<dbReference type="AlphaFoldDB" id="A0AAN0IZB8"/>
<dbReference type="Gene3D" id="1.20.900.10">
    <property type="entry name" value="Dbl homology (DH) domain"/>
    <property type="match status" value="1"/>
</dbReference>
<dbReference type="InterPro" id="IPR035899">
    <property type="entry name" value="DBL_dom_sf"/>
</dbReference>
<dbReference type="EnsemblMetazoa" id="XM_019994234.1">
    <property type="protein sequence ID" value="XP_019849793.1"/>
    <property type="gene ID" value="LOC100639648"/>
</dbReference>
<dbReference type="Pfam" id="PF00610">
    <property type="entry name" value="DEP"/>
    <property type="match status" value="2"/>
</dbReference>
<dbReference type="InterPro" id="IPR001849">
    <property type="entry name" value="PH_domain"/>
</dbReference>